<evidence type="ECO:0000313" key="3">
    <source>
        <dbReference type="Proteomes" id="UP000018948"/>
    </source>
</evidence>
<feature type="region of interest" description="Disordered" evidence="1">
    <location>
        <begin position="103"/>
        <end position="136"/>
    </location>
</feature>
<evidence type="ECO:0000256" key="1">
    <source>
        <dbReference type="SAM" id="MobiDB-lite"/>
    </source>
</evidence>
<dbReference type="Proteomes" id="UP000018948">
    <property type="component" value="Unassembled WGS sequence"/>
</dbReference>
<protein>
    <submittedName>
        <fullName evidence="2">Uncharacterized protein</fullName>
    </submittedName>
</protein>
<dbReference type="EMBL" id="ANIY01004319">
    <property type="protein sequence ID" value="ETP30137.1"/>
    <property type="molecule type" value="Genomic_DNA"/>
</dbReference>
<comment type="caution">
    <text evidence="2">The sequence shown here is derived from an EMBL/GenBank/DDBJ whole genome shotgun (WGS) entry which is preliminary data.</text>
</comment>
<reference evidence="2 3" key="1">
    <citation type="submission" date="2013-11" db="EMBL/GenBank/DDBJ databases">
        <title>The Genome Sequence of Phytophthora parasitica P10297.</title>
        <authorList>
            <consortium name="The Broad Institute Genomics Platform"/>
            <person name="Russ C."/>
            <person name="Tyler B."/>
            <person name="Panabieres F."/>
            <person name="Shan W."/>
            <person name="Tripathy S."/>
            <person name="Grunwald N."/>
            <person name="Machado M."/>
            <person name="Johnson C.S."/>
            <person name="Walker B."/>
            <person name="Young S.K."/>
            <person name="Zeng Q."/>
            <person name="Gargeya S."/>
            <person name="Fitzgerald M."/>
            <person name="Haas B."/>
            <person name="Abouelleil A."/>
            <person name="Allen A.W."/>
            <person name="Alvarado L."/>
            <person name="Arachchi H.M."/>
            <person name="Berlin A.M."/>
            <person name="Chapman S.B."/>
            <person name="Gainer-Dewar J."/>
            <person name="Goldberg J."/>
            <person name="Griggs A."/>
            <person name="Gujja S."/>
            <person name="Hansen M."/>
            <person name="Howarth C."/>
            <person name="Imamovic A."/>
            <person name="Ireland A."/>
            <person name="Larimer J."/>
            <person name="McCowan C."/>
            <person name="Murphy C."/>
            <person name="Pearson M."/>
            <person name="Poon T.W."/>
            <person name="Priest M."/>
            <person name="Roberts A."/>
            <person name="Saif S."/>
            <person name="Shea T."/>
            <person name="Sisk P."/>
            <person name="Sykes S."/>
            <person name="Wortman J."/>
            <person name="Nusbaum C."/>
            <person name="Birren B."/>
        </authorList>
    </citation>
    <scope>NUCLEOTIDE SEQUENCE [LARGE SCALE GENOMIC DNA]</scope>
    <source>
        <strain evidence="2 3">P10297</strain>
    </source>
</reference>
<feature type="compositionally biased region" description="Polar residues" evidence="1">
    <location>
        <begin position="127"/>
        <end position="136"/>
    </location>
</feature>
<evidence type="ECO:0000313" key="2">
    <source>
        <dbReference type="EMBL" id="ETP30137.1"/>
    </source>
</evidence>
<name>W2Y5Z8_PHYNI</name>
<accession>W2Y5Z8</accession>
<gene>
    <name evidence="2" type="ORF">F442_20780</name>
</gene>
<organism evidence="2 3">
    <name type="scientific">Phytophthora nicotianae P10297</name>
    <dbReference type="NCBI Taxonomy" id="1317064"/>
    <lineage>
        <taxon>Eukaryota</taxon>
        <taxon>Sar</taxon>
        <taxon>Stramenopiles</taxon>
        <taxon>Oomycota</taxon>
        <taxon>Peronosporomycetes</taxon>
        <taxon>Peronosporales</taxon>
        <taxon>Peronosporaceae</taxon>
        <taxon>Phytophthora</taxon>
    </lineage>
</organism>
<proteinExistence type="predicted"/>
<sequence>MLARCLLHWFKTWVGDLAGKDAILGMGFTVPAGDQRTQVEIVEAELHVPKSYHDDPYPDPESVEPGSRITECIGKIQRIRCQIQCLRQPRSFPMMVTLVKEEAPNGNLRSSMSDPVAPNMEKECKQESVSSISGPS</sequence>
<dbReference type="AlphaFoldDB" id="W2Y5Z8"/>